<reference evidence="1" key="2">
    <citation type="submission" date="2020-09" db="EMBL/GenBank/DDBJ databases">
        <authorList>
            <person name="Sun Q."/>
            <person name="Zhou Y."/>
        </authorList>
    </citation>
    <scope>NUCLEOTIDE SEQUENCE</scope>
    <source>
        <strain evidence="1">CGMCC 4.7430</strain>
    </source>
</reference>
<accession>A0A918AFE7</accession>
<reference evidence="1" key="1">
    <citation type="journal article" date="2014" name="Int. J. Syst. Evol. Microbiol.">
        <title>Complete genome sequence of Corynebacterium casei LMG S-19264T (=DSM 44701T), isolated from a smear-ripened cheese.</title>
        <authorList>
            <consortium name="US DOE Joint Genome Institute (JGI-PGF)"/>
            <person name="Walter F."/>
            <person name="Albersmeier A."/>
            <person name="Kalinowski J."/>
            <person name="Ruckert C."/>
        </authorList>
    </citation>
    <scope>NUCLEOTIDE SEQUENCE</scope>
    <source>
        <strain evidence="1">CGMCC 4.7430</strain>
    </source>
</reference>
<evidence type="ECO:0000313" key="1">
    <source>
        <dbReference type="EMBL" id="GGP17354.1"/>
    </source>
</evidence>
<sequence>MRCGVRPGPPPAGTGPQAACAGFHLSHLGPSPQAAIIPEPELPHRRRSFGYNRLRDGQVRILVPFMRVDEFKVCVRSGAYVSLIEQRRQAWVTAAHLLDVAEVPYLPGPR</sequence>
<evidence type="ECO:0000313" key="2">
    <source>
        <dbReference type="Proteomes" id="UP000660745"/>
    </source>
</evidence>
<dbReference type="EMBL" id="BMNK01000023">
    <property type="protein sequence ID" value="GGP17354.1"/>
    <property type="molecule type" value="Genomic_DNA"/>
</dbReference>
<dbReference type="AlphaFoldDB" id="A0A918AFE7"/>
<dbReference type="Proteomes" id="UP000660745">
    <property type="component" value="Unassembled WGS sequence"/>
</dbReference>
<keyword evidence="2" id="KW-1185">Reference proteome</keyword>
<organism evidence="1 2">
    <name type="scientific">Nonomuraea glycinis</name>
    <dbReference type="NCBI Taxonomy" id="2047744"/>
    <lineage>
        <taxon>Bacteria</taxon>
        <taxon>Bacillati</taxon>
        <taxon>Actinomycetota</taxon>
        <taxon>Actinomycetes</taxon>
        <taxon>Streptosporangiales</taxon>
        <taxon>Streptosporangiaceae</taxon>
        <taxon>Nonomuraea</taxon>
    </lineage>
</organism>
<proteinExistence type="predicted"/>
<protein>
    <submittedName>
        <fullName evidence="1">Uncharacterized protein</fullName>
    </submittedName>
</protein>
<gene>
    <name evidence="1" type="ORF">GCM10012278_85030</name>
</gene>
<comment type="caution">
    <text evidence="1">The sequence shown here is derived from an EMBL/GenBank/DDBJ whole genome shotgun (WGS) entry which is preliminary data.</text>
</comment>
<name>A0A918AFE7_9ACTN</name>